<feature type="region of interest" description="Disordered" evidence="1">
    <location>
        <begin position="112"/>
        <end position="203"/>
    </location>
</feature>
<name>A0A5B0LQJ7_PUCGR</name>
<feature type="compositionally biased region" description="Basic and acidic residues" evidence="1">
    <location>
        <begin position="167"/>
        <end position="177"/>
    </location>
</feature>
<evidence type="ECO:0000313" key="3">
    <source>
        <dbReference type="Proteomes" id="UP000324748"/>
    </source>
</evidence>
<dbReference type="Proteomes" id="UP000324748">
    <property type="component" value="Unassembled WGS sequence"/>
</dbReference>
<keyword evidence="3" id="KW-1185">Reference proteome</keyword>
<dbReference type="EMBL" id="VSWC01000196">
    <property type="protein sequence ID" value="KAA1066133.1"/>
    <property type="molecule type" value="Genomic_DNA"/>
</dbReference>
<feature type="compositionally biased region" description="Basic residues" evidence="1">
    <location>
        <begin position="122"/>
        <end position="148"/>
    </location>
</feature>
<organism evidence="2 3">
    <name type="scientific">Puccinia graminis f. sp. tritici</name>
    <dbReference type="NCBI Taxonomy" id="56615"/>
    <lineage>
        <taxon>Eukaryota</taxon>
        <taxon>Fungi</taxon>
        <taxon>Dikarya</taxon>
        <taxon>Basidiomycota</taxon>
        <taxon>Pucciniomycotina</taxon>
        <taxon>Pucciniomycetes</taxon>
        <taxon>Pucciniales</taxon>
        <taxon>Pucciniaceae</taxon>
        <taxon>Puccinia</taxon>
    </lineage>
</organism>
<evidence type="ECO:0000313" key="2">
    <source>
        <dbReference type="EMBL" id="KAA1066133.1"/>
    </source>
</evidence>
<protein>
    <submittedName>
        <fullName evidence="2">Uncharacterized protein</fullName>
    </submittedName>
</protein>
<feature type="compositionally biased region" description="Polar residues" evidence="1">
    <location>
        <begin position="319"/>
        <end position="342"/>
    </location>
</feature>
<gene>
    <name evidence="2" type="ORF">PGT21_022541</name>
</gene>
<dbReference type="AlphaFoldDB" id="A0A5B0LQJ7"/>
<feature type="compositionally biased region" description="Polar residues" evidence="1">
    <location>
        <begin position="376"/>
        <end position="385"/>
    </location>
</feature>
<sequence>MECHPLPSTSQLQATAGSSSISNRTLSTNDRSELPTSNHSNKPEFSTPPSSQMEDNNPQTSAKVQSPQTKISGTGYCRDLLRLARIPSQGFYHPFKARAIVTEKTYFRTLHKPTTASTTPNLHRKFSAKFLRRRSPRPVHHRPSNHRPRTADPSPRSSPTVGGNESGRQDSDQDRVSKALRNPSCPPLPSAHPLSPHSDPIRLTNSLTTTTTFLFAPETTNLGSYRHSLSTRLDHPNPWDELECTPPRSLPVTGKLDPLPPPPPFDKIILLLNSSSSNRLAAQFKFSRTLSPVESHTNNRSHPPLEPPSLSPHYKGIISPTNVTNQERQMITSPSSSASRKSFGSVAGTQAPPPSAASSHYLHHSLPKLGRTHSASLRSSLTHTPNPNPVSLPHSLPTSNPNQNSNLDSNVKANRISASLANRPSSAKRPSIIGPALAPTHKPAAGSLGLLT</sequence>
<feature type="compositionally biased region" description="Low complexity" evidence="1">
    <location>
        <begin position="191"/>
        <end position="203"/>
    </location>
</feature>
<feature type="compositionally biased region" description="Polar residues" evidence="1">
    <location>
        <begin position="396"/>
        <end position="425"/>
    </location>
</feature>
<proteinExistence type="predicted"/>
<comment type="caution">
    <text evidence="2">The sequence shown here is derived from an EMBL/GenBank/DDBJ whole genome shotgun (WGS) entry which is preliminary data.</text>
</comment>
<feature type="region of interest" description="Disordered" evidence="1">
    <location>
        <begin position="1"/>
        <end position="71"/>
    </location>
</feature>
<feature type="compositionally biased region" description="Polar residues" evidence="1">
    <location>
        <begin position="7"/>
        <end position="71"/>
    </location>
</feature>
<feature type="region of interest" description="Disordered" evidence="1">
    <location>
        <begin position="290"/>
        <end position="361"/>
    </location>
</feature>
<reference evidence="2 3" key="1">
    <citation type="submission" date="2019-05" db="EMBL/GenBank/DDBJ databases">
        <title>Emergence of the Ug99 lineage of the wheat stem rust pathogen through somatic hybridization.</title>
        <authorList>
            <person name="Li F."/>
            <person name="Upadhyaya N.M."/>
            <person name="Sperschneider J."/>
            <person name="Matny O."/>
            <person name="Nguyen-Phuc H."/>
            <person name="Mago R."/>
            <person name="Raley C."/>
            <person name="Miller M.E."/>
            <person name="Silverstein K.A.T."/>
            <person name="Henningsen E."/>
            <person name="Hirsch C.D."/>
            <person name="Visser B."/>
            <person name="Pretorius Z.A."/>
            <person name="Steffenson B.J."/>
            <person name="Schwessinger B."/>
            <person name="Dodds P.N."/>
            <person name="Figueroa M."/>
        </authorList>
    </citation>
    <scope>NUCLEOTIDE SEQUENCE [LARGE SCALE GENOMIC DNA]</scope>
    <source>
        <strain evidence="2">21-0</strain>
    </source>
</reference>
<evidence type="ECO:0000256" key="1">
    <source>
        <dbReference type="SAM" id="MobiDB-lite"/>
    </source>
</evidence>
<feature type="compositionally biased region" description="Polar residues" evidence="1">
    <location>
        <begin position="290"/>
        <end position="300"/>
    </location>
</feature>
<accession>A0A5B0LQJ7</accession>
<feature type="compositionally biased region" description="Polar residues" evidence="1">
    <location>
        <begin position="112"/>
        <end position="121"/>
    </location>
</feature>
<feature type="region of interest" description="Disordered" evidence="1">
    <location>
        <begin position="376"/>
        <end position="452"/>
    </location>
</feature>